<dbReference type="AlphaFoldDB" id="A0A2S8FCF8"/>
<name>A0A2S8FCF8_9BACT</name>
<dbReference type="OrthoDB" id="280020at2"/>
<accession>A0A2S8FCF8</accession>
<comment type="caution">
    <text evidence="2">The sequence shown here is derived from an EMBL/GenBank/DDBJ whole genome shotgun (WGS) entry which is preliminary data.</text>
</comment>
<organism evidence="2 3">
    <name type="scientific">Blastopirellula marina</name>
    <dbReference type="NCBI Taxonomy" id="124"/>
    <lineage>
        <taxon>Bacteria</taxon>
        <taxon>Pseudomonadati</taxon>
        <taxon>Planctomycetota</taxon>
        <taxon>Planctomycetia</taxon>
        <taxon>Pirellulales</taxon>
        <taxon>Pirellulaceae</taxon>
        <taxon>Blastopirellula</taxon>
    </lineage>
</organism>
<reference evidence="2 3" key="1">
    <citation type="submission" date="2018-02" db="EMBL/GenBank/DDBJ databases">
        <title>Comparative genomes isolates from brazilian mangrove.</title>
        <authorList>
            <person name="Araujo J.E."/>
            <person name="Taketani R.G."/>
            <person name="Silva M.C.P."/>
            <person name="Loureco M.V."/>
            <person name="Andreote F.D."/>
        </authorList>
    </citation>
    <scope>NUCLEOTIDE SEQUENCE [LARGE SCALE GENOMIC DNA]</scope>
    <source>
        <strain evidence="2 3">Hex-1 MGV</strain>
    </source>
</reference>
<dbReference type="EMBL" id="PUHY01000015">
    <property type="protein sequence ID" value="PQO29845.1"/>
    <property type="molecule type" value="Genomic_DNA"/>
</dbReference>
<evidence type="ECO:0000313" key="1">
    <source>
        <dbReference type="EMBL" id="PQO29830.1"/>
    </source>
</evidence>
<protein>
    <submittedName>
        <fullName evidence="2">Uncharacterized protein</fullName>
    </submittedName>
</protein>
<dbReference type="EMBL" id="PUHY01000015">
    <property type="protein sequence ID" value="PQO29830.1"/>
    <property type="molecule type" value="Genomic_DNA"/>
</dbReference>
<evidence type="ECO:0000313" key="2">
    <source>
        <dbReference type="EMBL" id="PQO29845.1"/>
    </source>
</evidence>
<sequence length="82" mass="9222">MQLMISPSGEIRCLYGETIDLHSLGKLSISRGSFVEPNEEGLWFADLLPVCGPKLGPFRKRSEALDVEVTWLQLHWLCCTDS</sequence>
<dbReference type="Proteomes" id="UP000238322">
    <property type="component" value="Unassembled WGS sequence"/>
</dbReference>
<evidence type="ECO:0000313" key="3">
    <source>
        <dbReference type="Proteomes" id="UP000238322"/>
    </source>
</evidence>
<gene>
    <name evidence="1" type="ORF">C5Y83_27700</name>
    <name evidence="2" type="ORF">C5Y83_27790</name>
</gene>
<proteinExistence type="predicted"/>